<dbReference type="InterPro" id="IPR027414">
    <property type="entry name" value="GH95_N_dom"/>
</dbReference>
<evidence type="ECO:0000259" key="3">
    <source>
        <dbReference type="Pfam" id="PF22124"/>
    </source>
</evidence>
<name>A0A3N2BBH4_9MICO</name>
<reference evidence="4 5" key="1">
    <citation type="submission" date="2018-11" db="EMBL/GenBank/DDBJ databases">
        <title>Sequencing the genomes of 1000 actinobacteria strains.</title>
        <authorList>
            <person name="Klenk H.-P."/>
        </authorList>
    </citation>
    <scope>NUCLEOTIDE SEQUENCE [LARGE SCALE GENOMIC DNA]</scope>
    <source>
        <strain evidence="4 5">DSM 11294</strain>
    </source>
</reference>
<dbReference type="SUPFAM" id="SSF48208">
    <property type="entry name" value="Six-hairpin glycosidases"/>
    <property type="match status" value="1"/>
</dbReference>
<proteinExistence type="predicted"/>
<accession>A0A3N2BBH4</accession>
<evidence type="ECO:0000313" key="5">
    <source>
        <dbReference type="Proteomes" id="UP000280668"/>
    </source>
</evidence>
<sequence>MIDRHAVVQRHTIRYHEPHLDAPLTLWYTRPAHRWQESLLLGNGRLGASVWGGIERELISLNDDTLWTGEPGYEANPKAPEALPEVRRLLLAGDHAGAQVLAGDSLGGIGDTGVYMPLGELSIDMPVPADQVSDYRRELDLGTAMAQVTFSHHGVTYRREVFVSHPADTMVVRLSGDRPGALTFTAALTSPLRHETRIDESQLHMSGRAPMRAYTYSGRDREPEYDEGPDPRGMRWAVRLAAVAEGGTVSHGVRDDAQVVTAEGCDAVTLVVAARTSYNGPTASPSREGRDETALVRRDLHAALGQSYDRLRAAHVADHQQLFNRVSLDLGRSPQAESLPTNERLEAYVADSGSDPGLAALYYQFGRYILITTSRPGSQPATLQGLWNPSINPAWGSGWTINCNAQINYWPAEAANLAECHEPLLELIRELSENGARVARDHYGARGWVSHQGTDVWRYAQPVGNNPQWSNFVASNAWLSQHLWEHYAFSGDPAELRRIWPILSGAAAFHLDMLVEEPLHGWLVTAPDINFENIWVKPDGSTGSLAMGTTPTTQMVRELFTNVITAARALGESPELREELEVAVQRLAPMQISPTTGQLQEYLEDWGRTMKAEVLSSWGAVASAQIHPRRTPELAAALRLIFDTERWWEEKDDPLAGPCLGSWEGAFQAMAYARLGDGDTALHIFDLHLQKAVQANLGSKFIGHAPNNPMFQIDGNLGQTSAVNEMLLQSHVLENGVYELDLLPALPAQWSEGAVTGLRGRGGFEVDLRWSGGDLDTATIRSISGTTTRVRHGDRTQELTMTPGEQRVLRTDDLG</sequence>
<feature type="domain" description="Glycosyl hydrolase family 95 catalytic" evidence="3">
    <location>
        <begin position="307"/>
        <end position="727"/>
    </location>
</feature>
<dbReference type="RefSeq" id="WP_123302985.1">
    <property type="nucleotide sequence ID" value="NZ_RKHK01000001.1"/>
</dbReference>
<dbReference type="PANTHER" id="PTHR31084">
    <property type="entry name" value="ALPHA-L-FUCOSIDASE 2"/>
    <property type="match status" value="1"/>
</dbReference>
<dbReference type="InterPro" id="IPR008928">
    <property type="entry name" value="6-hairpin_glycosidase_sf"/>
</dbReference>
<feature type="domain" description="Alpha fucosidase A-like C-terminal" evidence="2">
    <location>
        <begin position="739"/>
        <end position="799"/>
    </location>
</feature>
<dbReference type="Pfam" id="PF14498">
    <property type="entry name" value="Glyco_hyd_65N_2"/>
    <property type="match status" value="1"/>
</dbReference>
<dbReference type="EMBL" id="RKHK01000001">
    <property type="protein sequence ID" value="ROR72424.1"/>
    <property type="molecule type" value="Genomic_DNA"/>
</dbReference>
<dbReference type="OrthoDB" id="9802600at2"/>
<feature type="domain" description="Glycosyl hydrolase family 95 N-terminal" evidence="1">
    <location>
        <begin position="26"/>
        <end position="279"/>
    </location>
</feature>
<dbReference type="Proteomes" id="UP000280668">
    <property type="component" value="Unassembled WGS sequence"/>
</dbReference>
<dbReference type="Pfam" id="PF22124">
    <property type="entry name" value="Glyco_hydro_95_cat"/>
    <property type="match status" value="1"/>
</dbReference>
<dbReference type="AlphaFoldDB" id="A0A3N2BBH4"/>
<dbReference type="InterPro" id="IPR013780">
    <property type="entry name" value="Glyco_hydro_b"/>
</dbReference>
<dbReference type="Gene3D" id="2.60.40.1180">
    <property type="entry name" value="Golgi alpha-mannosidase II"/>
    <property type="match status" value="1"/>
</dbReference>
<evidence type="ECO:0000259" key="2">
    <source>
        <dbReference type="Pfam" id="PF21307"/>
    </source>
</evidence>
<dbReference type="PANTHER" id="PTHR31084:SF0">
    <property type="entry name" value="ALPHA-L-FUCOSIDASE 2"/>
    <property type="match status" value="1"/>
</dbReference>
<comment type="caution">
    <text evidence="4">The sequence shown here is derived from an EMBL/GenBank/DDBJ whole genome shotgun (WGS) entry which is preliminary data.</text>
</comment>
<dbReference type="GO" id="GO:0005975">
    <property type="term" value="P:carbohydrate metabolic process"/>
    <property type="evidence" value="ECO:0007669"/>
    <property type="project" value="InterPro"/>
</dbReference>
<dbReference type="PIRSF" id="PIRSF007663">
    <property type="entry name" value="UCP007663"/>
    <property type="match status" value="1"/>
</dbReference>
<dbReference type="Gene3D" id="2.70.98.50">
    <property type="entry name" value="putative glycoside hydrolase family protein from bacillus halodurans"/>
    <property type="match status" value="1"/>
</dbReference>
<keyword evidence="5" id="KW-1185">Reference proteome</keyword>
<dbReference type="InterPro" id="IPR054363">
    <property type="entry name" value="GH95_cat"/>
</dbReference>
<dbReference type="InterPro" id="IPR049053">
    <property type="entry name" value="AFCA-like_C"/>
</dbReference>
<evidence type="ECO:0000259" key="1">
    <source>
        <dbReference type="Pfam" id="PF14498"/>
    </source>
</evidence>
<evidence type="ECO:0000313" key="4">
    <source>
        <dbReference type="EMBL" id="ROR72424.1"/>
    </source>
</evidence>
<dbReference type="GO" id="GO:0004560">
    <property type="term" value="F:alpha-L-fucosidase activity"/>
    <property type="evidence" value="ECO:0007669"/>
    <property type="project" value="InterPro"/>
</dbReference>
<protein>
    <submittedName>
        <fullName evidence="4">Alpha-L-fucosidase 2</fullName>
    </submittedName>
</protein>
<dbReference type="Pfam" id="PF21307">
    <property type="entry name" value="Glyco_hydro_95_C"/>
    <property type="match status" value="1"/>
</dbReference>
<dbReference type="InterPro" id="IPR016518">
    <property type="entry name" value="Alpha-L-fucosidase"/>
</dbReference>
<gene>
    <name evidence="4" type="ORF">EDD31_0775</name>
</gene>
<organism evidence="4 5">
    <name type="scientific">Bogoriella caseilytica</name>
    <dbReference type="NCBI Taxonomy" id="56055"/>
    <lineage>
        <taxon>Bacteria</taxon>
        <taxon>Bacillati</taxon>
        <taxon>Actinomycetota</taxon>
        <taxon>Actinomycetes</taxon>
        <taxon>Micrococcales</taxon>
        <taxon>Bogoriellaceae</taxon>
        <taxon>Bogoriella</taxon>
    </lineage>
</organism>